<evidence type="ECO:0000259" key="12">
    <source>
        <dbReference type="Pfam" id="PF02768"/>
    </source>
</evidence>
<keyword evidence="5" id="KW-0963">Cytoplasm</keyword>
<dbReference type="Pfam" id="PF02767">
    <property type="entry name" value="DNA_pol3_beta_2"/>
    <property type="match status" value="1"/>
</dbReference>
<evidence type="ECO:0000256" key="7">
    <source>
        <dbReference type="ARBA" id="ARBA00022695"/>
    </source>
</evidence>
<proteinExistence type="inferred from homology"/>
<dbReference type="PANTHER" id="PTHR30478">
    <property type="entry name" value="DNA POLYMERASE III SUBUNIT BETA"/>
    <property type="match status" value="1"/>
</dbReference>
<dbReference type="PANTHER" id="PTHR30478:SF0">
    <property type="entry name" value="BETA SLIDING CLAMP"/>
    <property type="match status" value="1"/>
</dbReference>
<comment type="function">
    <text evidence="1">Confers DNA tethering and processivity to DNA polymerases and other proteins. Acts as a clamp, forming a ring around DNA (a reaction catalyzed by the clamp-loading complex) which diffuses in an ATP-independent manner freely and bidirectionally along dsDNA. Initially characterized for its ability to contact the catalytic subunit of DNA polymerase III (Pol III), a complex, multichain enzyme responsible for most of the replicative synthesis in bacteria; Pol III exhibits 3'-5' exonuclease proofreading activity. The beta chain is required for initiation of replication as well as for processivity of DNA replication.</text>
</comment>
<dbReference type="Gene3D" id="3.10.150.10">
    <property type="entry name" value="DNA Polymerase III, subunit A, domain 2"/>
    <property type="match status" value="1"/>
</dbReference>
<dbReference type="EMBL" id="CP148066">
    <property type="protein sequence ID" value="WXL28406.1"/>
    <property type="molecule type" value="Genomic_DNA"/>
</dbReference>
<reference evidence="13" key="1">
    <citation type="submission" date="2024-03" db="EMBL/GenBank/DDBJ databases">
        <title>Complete genome sequence of Mycoplasma gypis type strain B1/T1.</title>
        <authorList>
            <person name="Spergser J."/>
        </authorList>
    </citation>
    <scope>NUCLEOTIDE SEQUENCE [LARGE SCALE GENOMIC DNA]</scope>
    <source>
        <strain evidence="13">B1/T1</strain>
    </source>
</reference>
<dbReference type="InterPro" id="IPR022637">
    <property type="entry name" value="DNA_polIII_beta_cen"/>
</dbReference>
<protein>
    <submittedName>
        <fullName evidence="13">DNA polymerase III subunit beta</fullName>
    </submittedName>
</protein>
<dbReference type="RefSeq" id="WP_205499486.1">
    <property type="nucleotide sequence ID" value="NZ_CP148066.1"/>
</dbReference>
<evidence type="ECO:0000256" key="8">
    <source>
        <dbReference type="ARBA" id="ARBA00022705"/>
    </source>
</evidence>
<dbReference type="Gene3D" id="3.70.10.10">
    <property type="match status" value="1"/>
</dbReference>
<comment type="similarity">
    <text evidence="3">Belongs to the beta sliding clamp family.</text>
</comment>
<keyword evidence="7" id="KW-0548">Nucleotidyltransferase</keyword>
<dbReference type="SUPFAM" id="SSF55979">
    <property type="entry name" value="DNA clamp"/>
    <property type="match status" value="3"/>
</dbReference>
<evidence type="ECO:0000313" key="14">
    <source>
        <dbReference type="Proteomes" id="UP001460679"/>
    </source>
</evidence>
<dbReference type="Proteomes" id="UP001460679">
    <property type="component" value="Chromosome"/>
</dbReference>
<evidence type="ECO:0000313" key="13">
    <source>
        <dbReference type="EMBL" id="WXL28406.1"/>
    </source>
</evidence>
<organism evidence="13 14">
    <name type="scientific">[Mycoplasma] gypis</name>
    <dbReference type="NCBI Taxonomy" id="92404"/>
    <lineage>
        <taxon>Bacteria</taxon>
        <taxon>Bacillati</taxon>
        <taxon>Mycoplasmatota</taxon>
        <taxon>Mycoplasmoidales</taxon>
        <taxon>Metamycoplasmataceae</taxon>
        <taxon>Metamycoplasma</taxon>
    </lineage>
</organism>
<dbReference type="SMART" id="SM00480">
    <property type="entry name" value="POL3Bc"/>
    <property type="match status" value="1"/>
</dbReference>
<evidence type="ECO:0000256" key="3">
    <source>
        <dbReference type="ARBA" id="ARBA00010752"/>
    </source>
</evidence>
<keyword evidence="14" id="KW-1185">Reference proteome</keyword>
<dbReference type="InterPro" id="IPR022635">
    <property type="entry name" value="DNA_polIII_beta_C"/>
</dbReference>
<keyword evidence="10" id="KW-0238">DNA-binding</keyword>
<evidence type="ECO:0000259" key="11">
    <source>
        <dbReference type="Pfam" id="PF02767"/>
    </source>
</evidence>
<keyword evidence="8" id="KW-0235">DNA replication</keyword>
<evidence type="ECO:0000256" key="4">
    <source>
        <dbReference type="ARBA" id="ARBA00011400"/>
    </source>
</evidence>
<comment type="subunit">
    <text evidence="4">Forms a ring-shaped head-to-tail homodimer around DNA which binds and tethers DNA polymerases and other proteins to the DNA. The DNA replisome complex has a single clamp-loading complex (3 tau and 1 each of delta, delta', psi and chi subunits) which binds 3 Pol III cores (1 core on the leading strand and 2 on the lagging strand) each with a beta sliding clamp dimer. Additional proteins in the replisome are other copies of gamma, psi and chi, Ssb, DNA helicase and RNA primase.</text>
</comment>
<evidence type="ECO:0000256" key="9">
    <source>
        <dbReference type="ARBA" id="ARBA00022932"/>
    </source>
</evidence>
<evidence type="ECO:0000256" key="1">
    <source>
        <dbReference type="ARBA" id="ARBA00002266"/>
    </source>
</evidence>
<evidence type="ECO:0000256" key="2">
    <source>
        <dbReference type="ARBA" id="ARBA00004496"/>
    </source>
</evidence>
<evidence type="ECO:0000256" key="6">
    <source>
        <dbReference type="ARBA" id="ARBA00022679"/>
    </source>
</evidence>
<keyword evidence="9" id="KW-0239">DNA-directed DNA polymerase</keyword>
<name>A0ABZ2RQQ7_9BACT</name>
<dbReference type="InterPro" id="IPR046938">
    <property type="entry name" value="DNA_clamp_sf"/>
</dbReference>
<feature type="domain" description="DNA polymerase III beta sliding clamp central" evidence="11">
    <location>
        <begin position="139"/>
        <end position="242"/>
    </location>
</feature>
<comment type="subcellular location">
    <subcellularLocation>
        <location evidence="2">Cytoplasm</location>
    </subcellularLocation>
</comment>
<evidence type="ECO:0000256" key="5">
    <source>
        <dbReference type="ARBA" id="ARBA00022490"/>
    </source>
</evidence>
<dbReference type="Pfam" id="PF02768">
    <property type="entry name" value="DNA_pol3_beta_3"/>
    <property type="match status" value="1"/>
</dbReference>
<keyword evidence="6" id="KW-0808">Transferase</keyword>
<sequence length="377" mass="43009">MHIKVSKFQLDKVIDRVSRIYEPNPYQPQYKGLYVEATDSKIIFTLSNERLSIQHTLISSGKDLENFDSESCQILVGGFALIPLPLFRNIIKSMNGPIELIKKGTLLIIKNDQDKFEMNLMDESFGTLDFRLLGDKINLNINNLKTIYNNVAFAADVHNETNELAFRLINIKAQNGKMTAIATNSYRLATETLDIESDAEFSFLISPKNLKELLSFDIKGDVDFVVNDSRISIVWDDSVIYSLIYKMDYKDTSKVIPKSFDSVLVIEKRVLANLLNKTKVFHADRSNRIRLTIKDGILTLATKETEVGRAEATTNEFTYNEEKLDMFIVNRYLTDAINVFDGELNILFADNNRRIVVISPNYKNNVQVLTPQKGHVD</sequence>
<evidence type="ECO:0000256" key="10">
    <source>
        <dbReference type="ARBA" id="ARBA00023125"/>
    </source>
</evidence>
<dbReference type="InterPro" id="IPR001001">
    <property type="entry name" value="DNA_polIII_beta"/>
</dbReference>
<feature type="domain" description="DNA polymerase III beta sliding clamp C-terminal" evidence="12">
    <location>
        <begin position="254"/>
        <end position="371"/>
    </location>
</feature>
<accession>A0ABZ2RQQ7</accession>
<gene>
    <name evidence="13" type="ORF">WG616_00010</name>
</gene>